<keyword evidence="8" id="KW-1185">Reference proteome</keyword>
<dbReference type="Gene3D" id="1.20.1070.10">
    <property type="entry name" value="Rhodopsin 7-helix transmembrane proteins"/>
    <property type="match status" value="1"/>
</dbReference>
<evidence type="ECO:0000313" key="8">
    <source>
        <dbReference type="Proteomes" id="UP000186922"/>
    </source>
</evidence>
<name>A0A1D1W217_RAMVA</name>
<feature type="domain" description="G-protein coupled receptors family 1 profile" evidence="6">
    <location>
        <begin position="79"/>
        <end position="349"/>
    </location>
</feature>
<dbReference type="PANTHER" id="PTHR46641">
    <property type="entry name" value="FMRFAMIDE RECEPTOR-RELATED"/>
    <property type="match status" value="1"/>
</dbReference>
<dbReference type="GO" id="GO:0016020">
    <property type="term" value="C:membrane"/>
    <property type="evidence" value="ECO:0007669"/>
    <property type="project" value="UniProtKB-SubCell"/>
</dbReference>
<accession>A0A1D1W217</accession>
<feature type="transmembrane region" description="Helical" evidence="5">
    <location>
        <begin position="67"/>
        <end position="88"/>
    </location>
</feature>
<comment type="caution">
    <text evidence="7">The sequence shown here is derived from an EMBL/GenBank/DDBJ whole genome shotgun (WGS) entry which is preliminary data.</text>
</comment>
<protein>
    <recommendedName>
        <fullName evidence="6">G-protein coupled receptors family 1 profile domain-containing protein</fullName>
    </recommendedName>
</protein>
<evidence type="ECO:0000313" key="7">
    <source>
        <dbReference type="EMBL" id="GAV07595.1"/>
    </source>
</evidence>
<evidence type="ECO:0000256" key="1">
    <source>
        <dbReference type="ARBA" id="ARBA00004370"/>
    </source>
</evidence>
<dbReference type="InterPro" id="IPR052954">
    <property type="entry name" value="GPCR-Ligand_Int"/>
</dbReference>
<proteinExistence type="predicted"/>
<sequence>MEENLVAFAPAEQLVFLRGLGGMSEGYSNGHNGTINHSDAVTYDSCGRQQGTSFDNSYDASIWLTRISFPLFLLVGTLGNATGIILLYREDTFCRGRKMDGSRGRKIFLQALFTSDLCYLWNRLIVLLGTETWRDAAAGNTSAMYEPGFFLYTNGFWLFMDALLSFSSQGILVLFCVDRYFALTAPLQHKTNINFQRRTTLILVCVVYFCTAASSLLLPVIYYHRLSLMSMRRHEKLPQLSNSLTRWRVFDAWFEFFIRIISAAIIISLNRLIFVKLKRSPMRLAVHFDLPKNQGDPELHCIMTKSTSQTSRSAITILMCSSVFYLLTNALDIFLALLTVLSIYPVCWIQMTSHTWQAYEPARDLFKHGYFAFSFLFYVCLKLRIRESFYRHSTGTATDIRADKSSAML</sequence>
<dbReference type="Proteomes" id="UP000186922">
    <property type="component" value="Unassembled WGS sequence"/>
</dbReference>
<feature type="transmembrane region" description="Helical" evidence="5">
    <location>
        <begin position="149"/>
        <end position="177"/>
    </location>
</feature>
<comment type="subcellular location">
    <subcellularLocation>
        <location evidence="1">Membrane</location>
    </subcellularLocation>
</comment>
<dbReference type="PANTHER" id="PTHR46641:SF2">
    <property type="entry name" value="FMRFAMIDE RECEPTOR"/>
    <property type="match status" value="1"/>
</dbReference>
<dbReference type="InterPro" id="IPR000276">
    <property type="entry name" value="GPCR_Rhodpsn"/>
</dbReference>
<dbReference type="PROSITE" id="PS50262">
    <property type="entry name" value="G_PROTEIN_RECEP_F1_2"/>
    <property type="match status" value="1"/>
</dbReference>
<feature type="transmembrane region" description="Helical" evidence="5">
    <location>
        <begin position="108"/>
        <end position="129"/>
    </location>
</feature>
<feature type="transmembrane region" description="Helical" evidence="5">
    <location>
        <begin position="256"/>
        <end position="274"/>
    </location>
</feature>
<dbReference type="AlphaFoldDB" id="A0A1D1W217"/>
<evidence type="ECO:0000256" key="4">
    <source>
        <dbReference type="ARBA" id="ARBA00023136"/>
    </source>
</evidence>
<dbReference type="PROSITE" id="PS00237">
    <property type="entry name" value="G_PROTEIN_RECEP_F1_1"/>
    <property type="match status" value="1"/>
</dbReference>
<evidence type="ECO:0000256" key="2">
    <source>
        <dbReference type="ARBA" id="ARBA00022692"/>
    </source>
</evidence>
<evidence type="ECO:0000256" key="3">
    <source>
        <dbReference type="ARBA" id="ARBA00022989"/>
    </source>
</evidence>
<feature type="transmembrane region" description="Helical" evidence="5">
    <location>
        <begin position="365"/>
        <end position="381"/>
    </location>
</feature>
<gene>
    <name evidence="7" type="primary">RvY_17413</name>
    <name evidence="7" type="synonym">RvY_17413.1</name>
    <name evidence="7" type="ORF">RvY_17413-1</name>
</gene>
<organism evidence="7 8">
    <name type="scientific">Ramazzottius varieornatus</name>
    <name type="common">Water bear</name>
    <name type="synonym">Tardigrade</name>
    <dbReference type="NCBI Taxonomy" id="947166"/>
    <lineage>
        <taxon>Eukaryota</taxon>
        <taxon>Metazoa</taxon>
        <taxon>Ecdysozoa</taxon>
        <taxon>Tardigrada</taxon>
        <taxon>Eutardigrada</taxon>
        <taxon>Parachela</taxon>
        <taxon>Hypsibioidea</taxon>
        <taxon>Ramazzottiidae</taxon>
        <taxon>Ramazzottius</taxon>
    </lineage>
</organism>
<evidence type="ECO:0000259" key="6">
    <source>
        <dbReference type="PROSITE" id="PS50262"/>
    </source>
</evidence>
<dbReference type="InterPro" id="IPR017452">
    <property type="entry name" value="GPCR_Rhodpsn_7TM"/>
</dbReference>
<keyword evidence="4 5" id="KW-0472">Membrane</keyword>
<dbReference type="SUPFAM" id="SSF81321">
    <property type="entry name" value="Family A G protein-coupled receptor-like"/>
    <property type="match status" value="1"/>
</dbReference>
<evidence type="ECO:0000256" key="5">
    <source>
        <dbReference type="SAM" id="Phobius"/>
    </source>
</evidence>
<dbReference type="GO" id="GO:0004930">
    <property type="term" value="F:G protein-coupled receptor activity"/>
    <property type="evidence" value="ECO:0007669"/>
    <property type="project" value="InterPro"/>
</dbReference>
<reference evidence="7 8" key="1">
    <citation type="journal article" date="2016" name="Nat. Commun.">
        <title>Extremotolerant tardigrade genome and improved radiotolerance of human cultured cells by tardigrade-unique protein.</title>
        <authorList>
            <person name="Hashimoto T."/>
            <person name="Horikawa D.D."/>
            <person name="Saito Y."/>
            <person name="Kuwahara H."/>
            <person name="Kozuka-Hata H."/>
            <person name="Shin-I T."/>
            <person name="Minakuchi Y."/>
            <person name="Ohishi K."/>
            <person name="Motoyama A."/>
            <person name="Aizu T."/>
            <person name="Enomoto A."/>
            <person name="Kondo K."/>
            <person name="Tanaka S."/>
            <person name="Hara Y."/>
            <person name="Koshikawa S."/>
            <person name="Sagara H."/>
            <person name="Miura T."/>
            <person name="Yokobori S."/>
            <person name="Miyagawa K."/>
            <person name="Suzuki Y."/>
            <person name="Kubo T."/>
            <person name="Oyama M."/>
            <person name="Kohara Y."/>
            <person name="Fujiyama A."/>
            <person name="Arakawa K."/>
            <person name="Katayama T."/>
            <person name="Toyoda A."/>
            <person name="Kunieda T."/>
        </authorList>
    </citation>
    <scope>NUCLEOTIDE SEQUENCE [LARGE SCALE GENOMIC DNA]</scope>
    <source>
        <strain evidence="7 8">YOKOZUNA-1</strain>
    </source>
</reference>
<feature type="transmembrane region" description="Helical" evidence="5">
    <location>
        <begin position="315"/>
        <end position="345"/>
    </location>
</feature>
<dbReference type="EMBL" id="BDGG01000015">
    <property type="protein sequence ID" value="GAV07595.1"/>
    <property type="molecule type" value="Genomic_DNA"/>
</dbReference>
<keyword evidence="3 5" id="KW-1133">Transmembrane helix</keyword>
<keyword evidence="2 5" id="KW-0812">Transmembrane</keyword>
<feature type="transmembrane region" description="Helical" evidence="5">
    <location>
        <begin position="198"/>
        <end position="223"/>
    </location>
</feature>